<gene>
    <name evidence="1" type="ORF">GGR42_003034</name>
</gene>
<comment type="caution">
    <text evidence="1">The sequence shown here is derived from an EMBL/GenBank/DDBJ whole genome shotgun (WGS) entry which is preliminary data.</text>
</comment>
<proteinExistence type="predicted"/>
<dbReference type="AlphaFoldDB" id="A0A846R288"/>
<sequence>MKKTILLMVLIAYTSCKSSSETYYYTTYKNIEYLPIDPLEYGYPIPVLENNVKKYKDMFLATKEEKLNYLVNENVLVTILELTKDGEINLGPSATSSKNKQYRIVMDYSKHKTLNNSSLGSARIGVGLRLIAKVKSNKSNVGFGDLFALGIAAESNHVKGTLAIEVIGIKSKDVTNIIPFPSEINPTTIQHAMQAMATIKSKIYDNTTQIFPQIIAIKLNETNNCTQMDLIESLSLKNNGYVKN</sequence>
<evidence type="ECO:0000313" key="1">
    <source>
        <dbReference type="EMBL" id="NJB72543.1"/>
    </source>
</evidence>
<organism evidence="1 2">
    <name type="scientific">Saonia flava</name>
    <dbReference type="NCBI Taxonomy" id="523696"/>
    <lineage>
        <taxon>Bacteria</taxon>
        <taxon>Pseudomonadati</taxon>
        <taxon>Bacteroidota</taxon>
        <taxon>Flavobacteriia</taxon>
        <taxon>Flavobacteriales</taxon>
        <taxon>Flavobacteriaceae</taxon>
        <taxon>Saonia</taxon>
    </lineage>
</organism>
<dbReference type="EMBL" id="JAATJJ010000002">
    <property type="protein sequence ID" value="NJB72543.1"/>
    <property type="molecule type" value="Genomic_DNA"/>
</dbReference>
<dbReference type="RefSeq" id="WP_167965662.1">
    <property type="nucleotide sequence ID" value="NZ_JAATJJ010000002.1"/>
</dbReference>
<name>A0A846R288_9FLAO</name>
<protein>
    <submittedName>
        <fullName evidence="1">Uncharacterized protein</fullName>
    </submittedName>
</protein>
<reference evidence="1 2" key="1">
    <citation type="submission" date="2020-03" db="EMBL/GenBank/DDBJ databases">
        <title>Genomic Encyclopedia of Type Strains, Phase IV (KMG-IV): sequencing the most valuable type-strain genomes for metagenomic binning, comparative biology and taxonomic classification.</title>
        <authorList>
            <person name="Goeker M."/>
        </authorList>
    </citation>
    <scope>NUCLEOTIDE SEQUENCE [LARGE SCALE GENOMIC DNA]</scope>
    <source>
        <strain evidence="1 2">DSM 29762</strain>
    </source>
</reference>
<accession>A0A846R288</accession>
<evidence type="ECO:0000313" key="2">
    <source>
        <dbReference type="Proteomes" id="UP000590442"/>
    </source>
</evidence>
<dbReference type="Proteomes" id="UP000590442">
    <property type="component" value="Unassembled WGS sequence"/>
</dbReference>
<keyword evidence="2" id="KW-1185">Reference proteome</keyword>